<dbReference type="GO" id="GO:0005524">
    <property type="term" value="F:ATP binding"/>
    <property type="evidence" value="ECO:0007669"/>
    <property type="project" value="InterPro"/>
</dbReference>
<dbReference type="STRING" id="157652.A0A371E7I0"/>
<feature type="region of interest" description="Disordered" evidence="4">
    <location>
        <begin position="1"/>
        <end position="56"/>
    </location>
</feature>
<keyword evidence="2" id="KW-1133">Transmembrane helix</keyword>
<feature type="non-terminal residue" evidence="5">
    <location>
        <position position="1"/>
    </location>
</feature>
<evidence type="ECO:0000256" key="2">
    <source>
        <dbReference type="ARBA" id="ARBA00022989"/>
    </source>
</evidence>
<feature type="non-terminal residue" evidence="5">
    <location>
        <position position="120"/>
    </location>
</feature>
<keyword evidence="1" id="KW-0812">Transmembrane</keyword>
<protein>
    <submittedName>
        <fullName evidence="5">ABC transporter B family member 9</fullName>
    </submittedName>
</protein>
<sequence>MTLLHSPVASLQSLREQETLLPQDQESTSQPPVLGPENTQEMARQQESKKNKVKDQSNKTVPFYKLFSFADSWDYLLMFVGTVSAAGNGLTKALTNIVMGEAVDAFRGNGNTNVVREVSK</sequence>
<proteinExistence type="predicted"/>
<comment type="caution">
    <text evidence="5">The sequence shown here is derived from an EMBL/GenBank/DDBJ whole genome shotgun (WGS) entry which is preliminary data.</text>
</comment>
<feature type="compositionally biased region" description="Polar residues" evidence="4">
    <location>
        <begin position="9"/>
        <end position="43"/>
    </location>
</feature>
<organism evidence="5 6">
    <name type="scientific">Mucuna pruriens</name>
    <name type="common">Velvet bean</name>
    <name type="synonym">Dolichos pruriens</name>
    <dbReference type="NCBI Taxonomy" id="157652"/>
    <lineage>
        <taxon>Eukaryota</taxon>
        <taxon>Viridiplantae</taxon>
        <taxon>Streptophyta</taxon>
        <taxon>Embryophyta</taxon>
        <taxon>Tracheophyta</taxon>
        <taxon>Spermatophyta</taxon>
        <taxon>Magnoliopsida</taxon>
        <taxon>eudicotyledons</taxon>
        <taxon>Gunneridae</taxon>
        <taxon>Pentapetalae</taxon>
        <taxon>rosids</taxon>
        <taxon>fabids</taxon>
        <taxon>Fabales</taxon>
        <taxon>Fabaceae</taxon>
        <taxon>Papilionoideae</taxon>
        <taxon>50 kb inversion clade</taxon>
        <taxon>NPAAA clade</taxon>
        <taxon>indigoferoid/millettioid clade</taxon>
        <taxon>Phaseoleae</taxon>
        <taxon>Mucuna</taxon>
    </lineage>
</organism>
<dbReference type="Proteomes" id="UP000257109">
    <property type="component" value="Unassembled WGS sequence"/>
</dbReference>
<dbReference type="GO" id="GO:0016020">
    <property type="term" value="C:membrane"/>
    <property type="evidence" value="ECO:0007669"/>
    <property type="project" value="InterPro"/>
</dbReference>
<evidence type="ECO:0000313" key="5">
    <source>
        <dbReference type="EMBL" id="RDX61991.1"/>
    </source>
</evidence>
<dbReference type="InterPro" id="IPR036640">
    <property type="entry name" value="ABC1_TM_sf"/>
</dbReference>
<keyword evidence="6" id="KW-1185">Reference proteome</keyword>
<reference evidence="5" key="1">
    <citation type="submission" date="2018-05" db="EMBL/GenBank/DDBJ databases">
        <title>Draft genome of Mucuna pruriens seed.</title>
        <authorList>
            <person name="Nnadi N.E."/>
            <person name="Vos R."/>
            <person name="Hasami M.H."/>
            <person name="Devisetty U.K."/>
            <person name="Aguiy J.C."/>
        </authorList>
    </citation>
    <scope>NUCLEOTIDE SEQUENCE [LARGE SCALE GENOMIC DNA]</scope>
    <source>
        <strain evidence="5">JCA_2017</strain>
    </source>
</reference>
<evidence type="ECO:0000256" key="1">
    <source>
        <dbReference type="ARBA" id="ARBA00022692"/>
    </source>
</evidence>
<name>A0A371E7I0_MUCPR</name>
<feature type="compositionally biased region" description="Basic and acidic residues" evidence="4">
    <location>
        <begin position="44"/>
        <end position="56"/>
    </location>
</feature>
<dbReference type="AlphaFoldDB" id="A0A371E7I0"/>
<accession>A0A371E7I0</accession>
<evidence type="ECO:0000313" key="6">
    <source>
        <dbReference type="Proteomes" id="UP000257109"/>
    </source>
</evidence>
<evidence type="ECO:0000256" key="3">
    <source>
        <dbReference type="ARBA" id="ARBA00023136"/>
    </source>
</evidence>
<dbReference type="OrthoDB" id="1429370at2759"/>
<keyword evidence="3" id="KW-0472">Membrane</keyword>
<dbReference type="Gene3D" id="1.20.1560.10">
    <property type="entry name" value="ABC transporter type 1, transmembrane domain"/>
    <property type="match status" value="1"/>
</dbReference>
<evidence type="ECO:0000256" key="4">
    <source>
        <dbReference type="SAM" id="MobiDB-lite"/>
    </source>
</evidence>
<dbReference type="EMBL" id="QJKJ01015762">
    <property type="protein sequence ID" value="RDX61991.1"/>
    <property type="molecule type" value="Genomic_DNA"/>
</dbReference>
<gene>
    <name evidence="5" type="primary">ABCB9</name>
    <name evidence="5" type="ORF">CR513_59727</name>
</gene>